<evidence type="ECO:0000256" key="2">
    <source>
        <dbReference type="ARBA" id="ARBA00010199"/>
    </source>
</evidence>
<feature type="transmembrane region" description="Helical" evidence="8">
    <location>
        <begin position="399"/>
        <end position="416"/>
    </location>
</feature>
<dbReference type="InterPro" id="IPR002528">
    <property type="entry name" value="MATE_fam"/>
</dbReference>
<feature type="transmembrane region" description="Helical" evidence="8">
    <location>
        <begin position="358"/>
        <end position="379"/>
    </location>
</feature>
<evidence type="ECO:0008006" key="11">
    <source>
        <dbReference type="Google" id="ProtNLM"/>
    </source>
</evidence>
<feature type="transmembrane region" description="Helical" evidence="8">
    <location>
        <begin position="45"/>
        <end position="69"/>
    </location>
</feature>
<feature type="transmembrane region" description="Helical" evidence="8">
    <location>
        <begin position="194"/>
        <end position="217"/>
    </location>
</feature>
<proteinExistence type="inferred from homology"/>
<evidence type="ECO:0000313" key="10">
    <source>
        <dbReference type="Proteomes" id="UP001470230"/>
    </source>
</evidence>
<feature type="transmembrane region" description="Helical" evidence="8">
    <location>
        <begin position="459"/>
        <end position="482"/>
    </location>
</feature>
<sequence>MLVEIKMIEKKPRRLTLPLHTKPSEPIEISGEEKRLGQYSPLSTILILSFGPFLSQTVQALYGIVNLFWVSKSIGDKGIEVFGAIYVVDFITLGFANYLMTAVDIRVSYLFGEKSKIDECSQIFIDFIRFSFILAIFMPLIILPITRPLIEWFGSDKEISLLCLQYMYPNAFGAFFTFLYMSACGLIQSEGRSFVFGIAQVVSLFLNMGVFCPLFLLYFKFGIWGASLATIISQALVTIVLVVQIFMGKYTIKPKFNMFCRKFSHESWVSLKIGFASLVSNFTVSLPEILLQKFLNMAATAVGEYDTVIKVWGVIEKLYQFVGGANDAFSIGFLPAASYAFGAHRYNRLLRLFLHTNWVTILISVVYSFFMIFFPSQIASIWSKDPLFLEKCKSMIPKVFYVTALFPIQYTVPSYLQAMQKVAQSSIVAGVTSMLPIPLFSCILYYTGKKNPDRIMWTYALSDIFASVLCFLFCIPSVSKLFKEPKDETMLIPDETFASIRSIKSENCCSTPLLEDDEYKE</sequence>
<feature type="transmembrane region" description="Helical" evidence="8">
    <location>
        <begin position="428"/>
        <end position="447"/>
    </location>
</feature>
<comment type="subcellular location">
    <subcellularLocation>
        <location evidence="1">Cell membrane</location>
        <topology evidence="1">Multi-pass membrane protein</topology>
    </subcellularLocation>
</comment>
<keyword evidence="4" id="KW-1003">Cell membrane</keyword>
<keyword evidence="3" id="KW-0813">Transport</keyword>
<keyword evidence="5 8" id="KW-0812">Transmembrane</keyword>
<evidence type="ECO:0000256" key="8">
    <source>
        <dbReference type="SAM" id="Phobius"/>
    </source>
</evidence>
<dbReference type="InterPro" id="IPR052031">
    <property type="entry name" value="Membrane_Transporter-Flippase"/>
</dbReference>
<organism evidence="9 10">
    <name type="scientific">Tritrichomonas musculus</name>
    <dbReference type="NCBI Taxonomy" id="1915356"/>
    <lineage>
        <taxon>Eukaryota</taxon>
        <taxon>Metamonada</taxon>
        <taxon>Parabasalia</taxon>
        <taxon>Tritrichomonadida</taxon>
        <taxon>Tritrichomonadidae</taxon>
        <taxon>Tritrichomonas</taxon>
    </lineage>
</organism>
<feature type="transmembrane region" description="Helical" evidence="8">
    <location>
        <begin position="81"/>
        <end position="103"/>
    </location>
</feature>
<evidence type="ECO:0000256" key="3">
    <source>
        <dbReference type="ARBA" id="ARBA00022448"/>
    </source>
</evidence>
<dbReference type="Pfam" id="PF01554">
    <property type="entry name" value="MatE"/>
    <property type="match status" value="2"/>
</dbReference>
<comment type="caution">
    <text evidence="9">The sequence shown here is derived from an EMBL/GenBank/DDBJ whole genome shotgun (WGS) entry which is preliminary data.</text>
</comment>
<feature type="transmembrane region" description="Helical" evidence="8">
    <location>
        <begin position="123"/>
        <end position="146"/>
    </location>
</feature>
<reference evidence="9 10" key="1">
    <citation type="submission" date="2024-04" db="EMBL/GenBank/DDBJ databases">
        <title>Tritrichomonas musculus Genome.</title>
        <authorList>
            <person name="Alves-Ferreira E."/>
            <person name="Grigg M."/>
            <person name="Lorenzi H."/>
            <person name="Galac M."/>
        </authorList>
    </citation>
    <scope>NUCLEOTIDE SEQUENCE [LARGE SCALE GENOMIC DNA]</scope>
    <source>
        <strain evidence="9 10">EAF2021</strain>
    </source>
</reference>
<keyword evidence="6 8" id="KW-1133">Transmembrane helix</keyword>
<evidence type="ECO:0000256" key="4">
    <source>
        <dbReference type="ARBA" id="ARBA00022475"/>
    </source>
</evidence>
<evidence type="ECO:0000256" key="6">
    <source>
        <dbReference type="ARBA" id="ARBA00022989"/>
    </source>
</evidence>
<feature type="transmembrane region" description="Helical" evidence="8">
    <location>
        <begin position="223"/>
        <end position="247"/>
    </location>
</feature>
<feature type="transmembrane region" description="Helical" evidence="8">
    <location>
        <begin position="166"/>
        <end position="187"/>
    </location>
</feature>
<dbReference type="PANTHER" id="PTHR43549">
    <property type="entry name" value="MULTIDRUG RESISTANCE PROTEIN YPNP-RELATED"/>
    <property type="match status" value="1"/>
</dbReference>
<keyword evidence="7 8" id="KW-0472">Membrane</keyword>
<evidence type="ECO:0000256" key="1">
    <source>
        <dbReference type="ARBA" id="ARBA00004651"/>
    </source>
</evidence>
<dbReference type="Proteomes" id="UP001470230">
    <property type="component" value="Unassembled WGS sequence"/>
</dbReference>
<dbReference type="PANTHER" id="PTHR43549:SF2">
    <property type="entry name" value="MULTIDRUG RESISTANCE PROTEIN NORM-RELATED"/>
    <property type="match status" value="1"/>
</dbReference>
<gene>
    <name evidence="9" type="ORF">M9Y10_002715</name>
</gene>
<evidence type="ECO:0000256" key="5">
    <source>
        <dbReference type="ARBA" id="ARBA00022692"/>
    </source>
</evidence>
<protein>
    <recommendedName>
        <fullName evidence="11">MatE family protein</fullName>
    </recommendedName>
</protein>
<comment type="similarity">
    <text evidence="2">Belongs to the multi antimicrobial extrusion (MATE) (TC 2.A.66.1) family.</text>
</comment>
<dbReference type="EMBL" id="JAPFFF010000001">
    <property type="protein sequence ID" value="KAK8900388.1"/>
    <property type="molecule type" value="Genomic_DNA"/>
</dbReference>
<evidence type="ECO:0000313" key="9">
    <source>
        <dbReference type="EMBL" id="KAK8900388.1"/>
    </source>
</evidence>
<evidence type="ECO:0000256" key="7">
    <source>
        <dbReference type="ARBA" id="ARBA00023136"/>
    </source>
</evidence>
<name>A0ABR2LAJ7_9EUKA</name>
<keyword evidence="10" id="KW-1185">Reference proteome</keyword>
<accession>A0ABR2LAJ7</accession>
<dbReference type="CDD" id="cd12082">
    <property type="entry name" value="MATE_like"/>
    <property type="match status" value="1"/>
</dbReference>